<dbReference type="SUPFAM" id="SSF63829">
    <property type="entry name" value="Calcium-dependent phosphotriesterase"/>
    <property type="match status" value="1"/>
</dbReference>
<dbReference type="KEGG" id="mic:Mic7113_5150"/>
<dbReference type="InterPro" id="IPR011050">
    <property type="entry name" value="Pectin_lyase_fold/virulence"/>
</dbReference>
<dbReference type="InterPro" id="IPR043710">
    <property type="entry name" value="DUF5650"/>
</dbReference>
<dbReference type="HOGENOM" id="CLU_001325_1_0_3"/>
<evidence type="ECO:0000259" key="2">
    <source>
        <dbReference type="SMART" id="SM00912"/>
    </source>
</evidence>
<dbReference type="SUPFAM" id="SSF51126">
    <property type="entry name" value="Pectin lyase-like"/>
    <property type="match status" value="1"/>
</dbReference>
<evidence type="ECO:0000313" key="4">
    <source>
        <dbReference type="Proteomes" id="UP000010471"/>
    </source>
</evidence>
<dbReference type="PATRIC" id="fig|1173027.3.peg.5708"/>
<accession>K9WLX4</accession>
<reference evidence="3 4" key="1">
    <citation type="submission" date="2012-06" db="EMBL/GenBank/DDBJ databases">
        <title>Finished chromosome of genome of Microcoleus sp. PCC 7113.</title>
        <authorList>
            <consortium name="US DOE Joint Genome Institute"/>
            <person name="Gugger M."/>
            <person name="Coursin T."/>
            <person name="Rippka R."/>
            <person name="Tandeau De Marsac N."/>
            <person name="Huntemann M."/>
            <person name="Wei C.-L."/>
            <person name="Han J."/>
            <person name="Detter J.C."/>
            <person name="Han C."/>
            <person name="Tapia R."/>
            <person name="Chen A."/>
            <person name="Kyrpides N."/>
            <person name="Mavromatis K."/>
            <person name="Markowitz V."/>
            <person name="Szeto E."/>
            <person name="Ivanova N."/>
            <person name="Pagani I."/>
            <person name="Pati A."/>
            <person name="Goodwin L."/>
            <person name="Nordberg H.P."/>
            <person name="Cantor M.N."/>
            <person name="Hua S.X."/>
            <person name="Woyke T."/>
            <person name="Kerfeld C.A."/>
        </authorList>
    </citation>
    <scope>NUCLEOTIDE SEQUENCE [LARGE SCALE GENOMIC DNA]</scope>
    <source>
        <strain evidence="3 4">PCC 7113</strain>
    </source>
</reference>
<dbReference type="SMART" id="SM00912">
    <property type="entry name" value="Haemagg_act"/>
    <property type="match status" value="1"/>
</dbReference>
<dbReference type="Pfam" id="PF18888">
    <property type="entry name" value="DUF5650"/>
    <property type="match status" value="8"/>
</dbReference>
<feature type="region of interest" description="Disordered" evidence="1">
    <location>
        <begin position="1386"/>
        <end position="1406"/>
    </location>
</feature>
<keyword evidence="4" id="KW-1185">Reference proteome</keyword>
<dbReference type="Pfam" id="PF05860">
    <property type="entry name" value="TPS"/>
    <property type="match status" value="1"/>
</dbReference>
<dbReference type="STRING" id="1173027.Mic7113_5150"/>
<name>K9WLX4_9CYAN</name>
<dbReference type="Proteomes" id="UP000010471">
    <property type="component" value="Chromosome"/>
</dbReference>
<sequence>MKKVSLALAVFDWVAAIASGAVLCTVAHQPLYAQTITPASDGTGTEVIPNGNGFDIDKGSRSSDGANLFHSFQQFRLDAGQVANFVSSPEIRNILGRVVGGNPSIIDGLIQVTGGNSNLFLMNPAGIVFGANASLNVPAAFTATTATRIGIGENNWFNTFSSNNYNLLIGTPSQFAFDIAQPGVITNAGSLVVQEGQSLTLVGGSVTNTGEIIAPLGDITIAAVPGENLVKISQTGHVLSLEISPDTTADGQVLPIQPQDLPAMLTGNSGHVLNQGQVLTNSSTNNGGDISIAGRVVENRGEIAANGSHGGSVRINTINLLDSGAIRANGTTGNGGEIGVNYTGTVIQTATAQTEAKGNTQGGAIVFNGTVNSVLTTSGTLDVTGEVGGSVHLFGQDLRLFATKIDATGNSGGGEILIGGDYQGQTQGTINAQNTFVNHASIFSADALTNGNAGMVVVWSDQKTSFYGNITARGGSLAGNGGLMEVSSKNELVFGGMANASAANGQAGQLLLDPKNITIDDSVSSSSFQLLDPNPSAGNGFGSRTAVLSNGNIVVSSVGDDLMAQNAGAVYLFNPNTGALLGSINGANAGDLFGFRAIIALPNGNYVFANPDADIEGIVDAGTVILANGNTGTEINRISGTNTNDRFGIRVDNLVPVFSDKLREIDSVVALPDGNYVFGSSLADIGGVVDAGTVILANGSTGTEINRISGTNANDRFGSGAITALPNNNYVFGNPLADIGGVVNAGTVILANGTTGVEINRISGAFANDRFGGSTNPFYSELGSAITALPNGNFVFGNPLADIGGVVNAGTVILANGTTGAEISRISGINGGDSFGNGAITALPNGNYVFGNPYANNFAGTVILANGMAGAEISRISGINTGILTDGDFVGFGAIIALPNGNYVFANPLANINGIVDAGTVILANGTTGAEISRISGTNASDQFGGGQLDVSDFFPTITALPNGNYVFGSPFANINGIVEAGTVILANGTTGAEISRISGTNANDYFGPPTFTTALPNGNYVFTNRFANINGVVDAGTVILANGTTGAEMTRISGTNPNENFGSGGTIALNNGNYLIASPSAGLGGRVDIVVANPNSLTYNYFPDQNITINPQLITQITDTGTAVTLQANNDITVNSAITTNNPNGNGGDLTFQAGRSIFVNANITTDNGDLTLIANDTAANGVVNAYRDPGTAVINIAPEVTLNSGTGNTTLQLNTGEDLTNNSSGTITTGDITTTGGKITINATNGITTGNLNSHSSEADGGDITLNTTNGNIQVTTIDAQGGTSDTGGKVDITTPNFFQATGTFTDQNGTTASISTAGGAGGGTMIIRHGGNGITPFIVGNAETNGTAGAMTTGNAAPEQTISPTASFLNTHTQDGIQIISVPGQTLPPPNPSAGSNPISDSSTNSQLSLGYFIADLLGADTIVNQDPELGDEKNTCMSVMQTSRLLPCDESNLSYCELWRMVNCKDLEEKS</sequence>
<dbReference type="OrthoDB" id="433405at2"/>
<dbReference type="InterPro" id="IPR012334">
    <property type="entry name" value="Pectin_lyas_fold"/>
</dbReference>
<dbReference type="NCBIfam" id="TIGR01901">
    <property type="entry name" value="adhes_NPXG"/>
    <property type="match status" value="1"/>
</dbReference>
<feature type="domain" description="Filamentous haemagglutinin FhaB/tRNA nuclease CdiA-like TPS" evidence="2">
    <location>
        <begin position="38"/>
        <end position="152"/>
    </location>
</feature>
<dbReference type="RefSeq" id="WP_015184939.1">
    <property type="nucleotide sequence ID" value="NC_019738.1"/>
</dbReference>
<dbReference type="EMBL" id="CP003630">
    <property type="protein sequence ID" value="AFZ20806.1"/>
    <property type="molecule type" value="Genomic_DNA"/>
</dbReference>
<dbReference type="InterPro" id="IPR008638">
    <property type="entry name" value="FhaB/CdiA-like_TPS"/>
</dbReference>
<organism evidence="3 4">
    <name type="scientific">Allocoleopsis franciscana PCC 7113</name>
    <dbReference type="NCBI Taxonomy" id="1173027"/>
    <lineage>
        <taxon>Bacteria</taxon>
        <taxon>Bacillati</taxon>
        <taxon>Cyanobacteriota</taxon>
        <taxon>Cyanophyceae</taxon>
        <taxon>Coleofasciculales</taxon>
        <taxon>Coleofasciculaceae</taxon>
        <taxon>Allocoleopsis</taxon>
        <taxon>Allocoleopsis franciscana</taxon>
    </lineage>
</organism>
<gene>
    <name evidence="3" type="ORF">Mic7113_5150</name>
</gene>
<dbReference type="eggNOG" id="COG3210">
    <property type="taxonomic scope" value="Bacteria"/>
</dbReference>
<evidence type="ECO:0000313" key="3">
    <source>
        <dbReference type="EMBL" id="AFZ20806.1"/>
    </source>
</evidence>
<protein>
    <submittedName>
        <fullName evidence="3">Filamentous hemagglutinin family N-terminal domain protein</fullName>
    </submittedName>
</protein>
<feature type="compositionally biased region" description="Polar residues" evidence="1">
    <location>
        <begin position="1396"/>
        <end position="1406"/>
    </location>
</feature>
<proteinExistence type="predicted"/>
<evidence type="ECO:0000256" key="1">
    <source>
        <dbReference type="SAM" id="MobiDB-lite"/>
    </source>
</evidence>
<dbReference type="Gene3D" id="2.160.20.10">
    <property type="entry name" value="Single-stranded right-handed beta-helix, Pectin lyase-like"/>
    <property type="match status" value="3"/>
</dbReference>